<keyword evidence="2 5" id="KW-0479">Metal-binding</keyword>
<dbReference type="EMBL" id="RBZV01000006">
    <property type="protein sequence ID" value="RKP46797.1"/>
    <property type="molecule type" value="Genomic_DNA"/>
</dbReference>
<dbReference type="PANTHER" id="PTHR32308">
    <property type="entry name" value="LYASE BETA SUBUNIT, PUTATIVE (AFU_ORTHOLOGUE AFUA_4G13030)-RELATED"/>
    <property type="match status" value="1"/>
</dbReference>
<feature type="binding site" evidence="5">
    <location>
        <position position="163"/>
    </location>
    <ligand>
        <name>Mg(2+)</name>
        <dbReference type="ChEBI" id="CHEBI:18420"/>
    </ligand>
</feature>
<dbReference type="Gene3D" id="3.20.20.60">
    <property type="entry name" value="Phosphoenolpyruvate-binding domains"/>
    <property type="match status" value="1"/>
</dbReference>
<feature type="binding site" evidence="5">
    <location>
        <position position="136"/>
    </location>
    <ligand>
        <name>Mg(2+)</name>
        <dbReference type="ChEBI" id="CHEBI:18420"/>
    </ligand>
</feature>
<feature type="binding site" evidence="4">
    <location>
        <position position="74"/>
    </location>
    <ligand>
        <name>substrate</name>
    </ligand>
</feature>
<evidence type="ECO:0000313" key="7">
    <source>
        <dbReference type="EMBL" id="RKP46797.1"/>
    </source>
</evidence>
<dbReference type="GO" id="GO:0006107">
    <property type="term" value="P:oxaloacetate metabolic process"/>
    <property type="evidence" value="ECO:0007669"/>
    <property type="project" value="TreeGrafter"/>
</dbReference>
<keyword evidence="3 5" id="KW-0460">Magnesium</keyword>
<dbReference type="InterPro" id="IPR005000">
    <property type="entry name" value="Aldolase/citrate-lyase_domain"/>
</dbReference>
<dbReference type="Pfam" id="PF03328">
    <property type="entry name" value="HpcH_HpaI"/>
    <property type="match status" value="1"/>
</dbReference>
<reference evidence="7 8" key="1">
    <citation type="submission" date="2018-10" db="EMBL/GenBank/DDBJ databases">
        <title>Paraburkholderia sp. 7MK8-2, isolated from soil.</title>
        <authorList>
            <person name="Gao Z.-H."/>
            <person name="Qiu L.-H."/>
        </authorList>
    </citation>
    <scope>NUCLEOTIDE SEQUENCE [LARGE SCALE GENOMIC DNA]</scope>
    <source>
        <strain evidence="7 8">7MK8-2</strain>
    </source>
</reference>
<proteinExistence type="predicted"/>
<dbReference type="InterPro" id="IPR011206">
    <property type="entry name" value="Citrate_lyase_beta/mcl1/mcl2"/>
</dbReference>
<dbReference type="AlphaFoldDB" id="A0A494X7W4"/>
<keyword evidence="7" id="KW-0456">Lyase</keyword>
<comment type="cofactor">
    <cofactor evidence="1">
        <name>Mg(2+)</name>
        <dbReference type="ChEBI" id="CHEBI:18420"/>
    </cofactor>
</comment>
<dbReference type="PANTHER" id="PTHR32308:SF0">
    <property type="entry name" value="HPCH_HPAI ALDOLASE_CITRATE LYASE DOMAIN-CONTAINING PROTEIN"/>
    <property type="match status" value="1"/>
</dbReference>
<protein>
    <submittedName>
        <fullName evidence="7">CoA ester lyase</fullName>
    </submittedName>
</protein>
<evidence type="ECO:0000313" key="8">
    <source>
        <dbReference type="Proteomes" id="UP000280434"/>
    </source>
</evidence>
<keyword evidence="8" id="KW-1185">Reference proteome</keyword>
<evidence type="ECO:0000256" key="1">
    <source>
        <dbReference type="ARBA" id="ARBA00001946"/>
    </source>
</evidence>
<dbReference type="PIRSF" id="PIRSF015582">
    <property type="entry name" value="Cit_lyase_B"/>
    <property type="match status" value="1"/>
</dbReference>
<organism evidence="7 8">
    <name type="scientific">Trinickia fusca</name>
    <dbReference type="NCBI Taxonomy" id="2419777"/>
    <lineage>
        <taxon>Bacteria</taxon>
        <taxon>Pseudomonadati</taxon>
        <taxon>Pseudomonadota</taxon>
        <taxon>Betaproteobacteria</taxon>
        <taxon>Burkholderiales</taxon>
        <taxon>Burkholderiaceae</taxon>
        <taxon>Trinickia</taxon>
    </lineage>
</organism>
<dbReference type="GO" id="GO:0000287">
    <property type="term" value="F:magnesium ion binding"/>
    <property type="evidence" value="ECO:0007669"/>
    <property type="project" value="TreeGrafter"/>
</dbReference>
<accession>A0A494X7W4</accession>
<dbReference type="InterPro" id="IPR015813">
    <property type="entry name" value="Pyrv/PenolPyrv_kinase-like_dom"/>
</dbReference>
<feature type="domain" description="HpcH/HpaI aldolase/citrate lyase" evidence="6">
    <location>
        <begin position="13"/>
        <end position="230"/>
    </location>
</feature>
<comment type="caution">
    <text evidence="7">The sequence shown here is derived from an EMBL/GenBank/DDBJ whole genome shotgun (WGS) entry which is preliminary data.</text>
</comment>
<evidence type="ECO:0000256" key="5">
    <source>
        <dbReference type="PIRSR" id="PIRSR015582-2"/>
    </source>
</evidence>
<evidence type="ECO:0000256" key="4">
    <source>
        <dbReference type="PIRSR" id="PIRSR015582-1"/>
    </source>
</evidence>
<feature type="binding site" evidence="4">
    <location>
        <position position="136"/>
    </location>
    <ligand>
        <name>substrate</name>
    </ligand>
</feature>
<sequence length="308" mass="33128">MAISIDNPFEPMRSWLFLPGADMDALIAAPTTGADVLVQELEDFTPAALRPKAREIAPQVMNEWRRRGVVPAVRINPLETCGLDDLAGVMPGRPAVVMMSKVESPAQMEALAAEITRWEAHLAIPAGSTHIVPNIESALGIVRAIEIAQASKRIPAMLVGTEDMVVDLGADRQRDGAELFYPRSRFLLECAAAGVLAIDSPYTFSDHDGAQADLRTSRAIGYKAKAVVNADLVAMTNRASTPSDEQVAAAHKQIAAFEAALLEGRSRADVDGLVVEYPSYNSAKRILKRHALLSTMVAARERAHATLG</sequence>
<name>A0A494X7W4_9BURK</name>
<evidence type="ECO:0000256" key="2">
    <source>
        <dbReference type="ARBA" id="ARBA00022723"/>
    </source>
</evidence>
<evidence type="ECO:0000256" key="3">
    <source>
        <dbReference type="ARBA" id="ARBA00022842"/>
    </source>
</evidence>
<dbReference type="RefSeq" id="WP_121278625.1">
    <property type="nucleotide sequence ID" value="NZ_RBZV01000006.1"/>
</dbReference>
<dbReference type="OrthoDB" id="6427869at2"/>
<dbReference type="SUPFAM" id="SSF51621">
    <property type="entry name" value="Phosphoenolpyruvate/pyruvate domain"/>
    <property type="match status" value="1"/>
</dbReference>
<dbReference type="Proteomes" id="UP000280434">
    <property type="component" value="Unassembled WGS sequence"/>
</dbReference>
<dbReference type="InterPro" id="IPR040442">
    <property type="entry name" value="Pyrv_kinase-like_dom_sf"/>
</dbReference>
<evidence type="ECO:0000259" key="6">
    <source>
        <dbReference type="Pfam" id="PF03328"/>
    </source>
</evidence>
<dbReference type="GO" id="GO:0016829">
    <property type="term" value="F:lyase activity"/>
    <property type="evidence" value="ECO:0007669"/>
    <property type="project" value="UniProtKB-KW"/>
</dbReference>
<gene>
    <name evidence="7" type="ORF">D7S89_15620</name>
</gene>